<gene>
    <name evidence="1" type="ORF">LCPAC304_02020</name>
</gene>
<dbReference type="EMBL" id="MK500565">
    <property type="protein sequence ID" value="QBK91863.1"/>
    <property type="molecule type" value="Genomic_DNA"/>
</dbReference>
<reference evidence="1" key="1">
    <citation type="journal article" date="2019" name="MBio">
        <title>Virus Genomes from Deep Sea Sediments Expand the Ocean Megavirome and Support Independent Origins of Viral Gigantism.</title>
        <authorList>
            <person name="Backstrom D."/>
            <person name="Yutin N."/>
            <person name="Jorgensen S.L."/>
            <person name="Dharamshi J."/>
            <person name="Homa F."/>
            <person name="Zaremba-Niedwiedzka K."/>
            <person name="Spang A."/>
            <person name="Wolf Y.I."/>
            <person name="Koonin E.V."/>
            <person name="Ettema T.J."/>
        </authorList>
    </citation>
    <scope>NUCLEOTIDE SEQUENCE</scope>
</reference>
<protein>
    <submittedName>
        <fullName evidence="1">Uncharacterized protein</fullName>
    </submittedName>
</protein>
<proteinExistence type="predicted"/>
<organism evidence="1">
    <name type="scientific">Pithovirus LCPAC304</name>
    <dbReference type="NCBI Taxonomy" id="2506594"/>
    <lineage>
        <taxon>Viruses</taxon>
        <taxon>Pithoviruses</taxon>
    </lineage>
</organism>
<evidence type="ECO:0000313" key="1">
    <source>
        <dbReference type="EMBL" id="QBK91863.1"/>
    </source>
</evidence>
<name>A0A481Z7J3_9VIRU</name>
<sequence>MDLIKYINIYFISVVIIYKHNEPSKDIGKYPKMNRATLRWITNPLLRSNQVLLELVNGLQSEPEAFVTPYTVETPGEAPITVHTKYVFSKGELTEYFYEVEAEQSTLEMLCARARTVSFPPLKLTYLLPDPEKGISEEDLAGVLSILQVMIRKVWLGDAVDKMSGTQIEKVLYERYKNPAYITFQPLQKQLLHEDYDILKEYRAKLSNPLGTLQKDFYYAPPNQGTHSLSPIHVSEDVLADVRSKIDIKTLLGYTLLHPTSMPYHILEEWSIAHEYNKDTILHHLKRVGPDHQITLIDNKLVYKNPDSIFWDLKSRSEVKEDHGWFVFRVPEVVLSEDALGVYSEIAETFHFQRQKRVDVHKEVLFQPPVEWRSAFGFDVEQWLEEARQSVYTGTPIHVRISGTWIYLDKMSLTSESMAKVTYAAYRGFAKVLQQNGSLDSFTNELVVYPDFSVSVPVYTLEEFKLVQEEMEGILEVPESIQVVMCKTVEECVASRAKTKERIPNSLPFSISIQGHPILASNSKLELVEPDKVQKDEADGDKIPLGDVDPSSPAVQGFFDLGTVKGNIQRADVRIDVKKGSIHIVEFEGRLYASVVLSTSKIADLISFPIPTKGKMQTFINKMERYVETLWKQGWFLTEWGKNQYKTKKTLSAHLLRDVQHEISSFDNLEKIYSTFSTTAQRA</sequence>
<accession>A0A481Z7J3</accession>